<organism evidence="1 2">
    <name type="scientific">Rhodobium gokarnense</name>
    <dbReference type="NCBI Taxonomy" id="364296"/>
    <lineage>
        <taxon>Bacteria</taxon>
        <taxon>Pseudomonadati</taxon>
        <taxon>Pseudomonadota</taxon>
        <taxon>Alphaproteobacteria</taxon>
        <taxon>Hyphomicrobiales</taxon>
        <taxon>Rhodobiaceae</taxon>
        <taxon>Rhodobium</taxon>
    </lineage>
</organism>
<name>A0ABT3HA40_9HYPH</name>
<accession>A0ABT3HA40</accession>
<dbReference type="EMBL" id="JAOQNS010000004">
    <property type="protein sequence ID" value="MCW2307267.1"/>
    <property type="molecule type" value="Genomic_DNA"/>
</dbReference>
<dbReference type="SUPFAM" id="SSF56784">
    <property type="entry name" value="HAD-like"/>
    <property type="match status" value="1"/>
</dbReference>
<keyword evidence="2" id="KW-1185">Reference proteome</keyword>
<gene>
    <name evidence="1" type="ORF">M2319_001598</name>
</gene>
<protein>
    <recommendedName>
        <fullName evidence="3">HAD family hydrolase</fullName>
    </recommendedName>
</protein>
<proteinExistence type="predicted"/>
<evidence type="ECO:0000313" key="2">
    <source>
        <dbReference type="Proteomes" id="UP001209755"/>
    </source>
</evidence>
<reference evidence="2" key="1">
    <citation type="submission" date="2023-07" db="EMBL/GenBank/DDBJ databases">
        <title>Genome sequencing of Purple Non-Sulfur Bacteria from various extreme environments.</title>
        <authorList>
            <person name="Mayer M."/>
        </authorList>
    </citation>
    <scope>NUCLEOTIDE SEQUENCE [LARGE SCALE GENOMIC DNA]</scope>
    <source>
        <strain evidence="2">DSM 17935</strain>
    </source>
</reference>
<comment type="caution">
    <text evidence="1">The sequence shown here is derived from an EMBL/GenBank/DDBJ whole genome shotgun (WGS) entry which is preliminary data.</text>
</comment>
<dbReference type="Proteomes" id="UP001209755">
    <property type="component" value="Unassembled WGS sequence"/>
</dbReference>
<evidence type="ECO:0000313" key="1">
    <source>
        <dbReference type="EMBL" id="MCW2307267.1"/>
    </source>
</evidence>
<dbReference type="RefSeq" id="WP_264600928.1">
    <property type="nucleotide sequence ID" value="NZ_JAOQNS010000004.1"/>
</dbReference>
<sequence>MSRSTDLPVRAVEDLAPETARQIEDLDLKDGPLILCDVDEVALHFIAPFERHLLANGYELIARSYGLNGNIVRLSDREPASREEVRDLLLGFFDAETGNQQPVAGVAEALGELSRAAEVVMLTNIPEKHRQLRTETLTRHGMPYPVVTNSGPKGPAARLLAERADGAVVFLDDSPSNIRSVGAFVDGASLVQFIADRRFFDLAAPIDGLALKANDWPSARDFIVGRFGF</sequence>
<evidence type="ECO:0008006" key="3">
    <source>
        <dbReference type="Google" id="ProtNLM"/>
    </source>
</evidence>
<dbReference type="InterPro" id="IPR036412">
    <property type="entry name" value="HAD-like_sf"/>
</dbReference>